<dbReference type="PANTHER" id="PTHR30524">
    <property type="entry name" value="MANNITOL-1-PHOSPHATE 5-DEHYDROGENASE"/>
    <property type="match status" value="1"/>
</dbReference>
<dbReference type="Proteomes" id="UP001059773">
    <property type="component" value="Chromosome"/>
</dbReference>
<reference evidence="6" key="1">
    <citation type="submission" date="2022-07" db="EMBL/GenBank/DDBJ databases">
        <title>FELIX.</title>
        <authorList>
            <person name="Wan K.H."/>
            <person name="Park S."/>
            <person name="Lawrence Q."/>
            <person name="Eichenberger J.P."/>
            <person name="Booth B.W."/>
            <person name="Piaggio A.J."/>
            <person name="Chandler J.C."/>
            <person name="Franklin A.B."/>
            <person name="Celniker S.E."/>
        </authorList>
    </citation>
    <scope>NUCLEOTIDE SEQUENCE</scope>
    <source>
        <strain evidence="6">QA-1986 374</strain>
    </source>
</reference>
<dbReference type="EMBL" id="CP101914">
    <property type="protein sequence ID" value="UUI02363.1"/>
    <property type="molecule type" value="Genomic_DNA"/>
</dbReference>
<dbReference type="Gene3D" id="3.40.50.720">
    <property type="entry name" value="NAD(P)-binding Rossmann-like Domain"/>
    <property type="match status" value="1"/>
</dbReference>
<proteinExistence type="predicted"/>
<dbReference type="InterPro" id="IPR013328">
    <property type="entry name" value="6PGD_dom2"/>
</dbReference>
<feature type="domain" description="Mannitol dehydrogenase N-terminal" evidence="4">
    <location>
        <begin position="1"/>
        <end position="200"/>
    </location>
</feature>
<dbReference type="InterPro" id="IPR013118">
    <property type="entry name" value="Mannitol_DH_C"/>
</dbReference>
<dbReference type="InterPro" id="IPR013131">
    <property type="entry name" value="Mannitol_DH_N"/>
</dbReference>
<evidence type="ECO:0000256" key="2">
    <source>
        <dbReference type="ARBA" id="ARBA00023027"/>
    </source>
</evidence>
<dbReference type="Pfam" id="PF01232">
    <property type="entry name" value="Mannitol_dh"/>
    <property type="match status" value="1"/>
</dbReference>
<protein>
    <recommendedName>
        <fullName evidence="8">Mannitol-1-phosphate 5-dehydrogenase</fullName>
    </recommendedName>
</protein>
<dbReference type="SUPFAM" id="SSF48179">
    <property type="entry name" value="6-phosphogluconate dehydrogenase C-terminal domain-like"/>
    <property type="match status" value="1"/>
</dbReference>
<name>A0ABY5JT62_9BACI</name>
<keyword evidence="7" id="KW-1185">Reference proteome</keyword>
<dbReference type="InterPro" id="IPR036291">
    <property type="entry name" value="NAD(P)-bd_dom_sf"/>
</dbReference>
<evidence type="ECO:0000313" key="6">
    <source>
        <dbReference type="EMBL" id="UUI02363.1"/>
    </source>
</evidence>
<dbReference type="RefSeq" id="WP_256707600.1">
    <property type="nucleotide sequence ID" value="NZ_CP101914.1"/>
</dbReference>
<evidence type="ECO:0000259" key="5">
    <source>
        <dbReference type="Pfam" id="PF08125"/>
    </source>
</evidence>
<sequence length="391" mass="44321">MKIIIAGAGKIGRGFIAQLCYPVSQEIVFAEKNQHLVHKLNEEQSYTVHIMGTEKNNSTINNYKAINLDNPKAFAKEWKDSSLLFTAIGGKNLQELGQFLAEAFKWLIQEKERLTAYNLITCENWKSPGKELKEAILKNLNENDQLFFQEIIGVTESVVMRTAVNPPKEAPADTLDVWVQDFWDLPVDRSRFIGTIPTIDHVSFINNFGDFLERKIYTNNTSNATIAYLGYLKGYVYTSDAAQDNQIEEILDNVREEVNEMLIAEQGIERKVQIEFSRKAKKKYADPTIVDPLSRHAADPIRKLGPDDRLIAPARLCLKHGIQPKAISKTIAAALYFGEPNDHDAMSLKRLRQAHGIPYILKNTCGLSEEESLYSIILEAISDLKKRGWIH</sequence>
<evidence type="ECO:0000256" key="3">
    <source>
        <dbReference type="ARBA" id="ARBA00048615"/>
    </source>
</evidence>
<evidence type="ECO:0000313" key="7">
    <source>
        <dbReference type="Proteomes" id="UP001059773"/>
    </source>
</evidence>
<keyword evidence="1" id="KW-0560">Oxidoreductase</keyword>
<gene>
    <name evidence="6" type="ORF">NP439_20345</name>
</gene>
<keyword evidence="2" id="KW-0520">NAD</keyword>
<accession>A0ABY5JT62</accession>
<evidence type="ECO:0000256" key="1">
    <source>
        <dbReference type="ARBA" id="ARBA00023002"/>
    </source>
</evidence>
<organism evidence="6 7">
    <name type="scientific">Oceanobacillus jeddahense</name>
    <dbReference type="NCBI Taxonomy" id="1462527"/>
    <lineage>
        <taxon>Bacteria</taxon>
        <taxon>Bacillati</taxon>
        <taxon>Bacillota</taxon>
        <taxon>Bacilli</taxon>
        <taxon>Bacillales</taxon>
        <taxon>Bacillaceae</taxon>
        <taxon>Oceanobacillus</taxon>
    </lineage>
</organism>
<evidence type="ECO:0000259" key="4">
    <source>
        <dbReference type="Pfam" id="PF01232"/>
    </source>
</evidence>
<dbReference type="Gene3D" id="1.10.1040.10">
    <property type="entry name" value="N-(1-d-carboxylethyl)-l-norvaline Dehydrogenase, domain 2"/>
    <property type="match status" value="1"/>
</dbReference>
<comment type="catalytic activity">
    <reaction evidence="3">
        <text>D-mannitol 1-phosphate + NAD(+) = beta-D-fructose 6-phosphate + NADH + H(+)</text>
        <dbReference type="Rhea" id="RHEA:19661"/>
        <dbReference type="ChEBI" id="CHEBI:15378"/>
        <dbReference type="ChEBI" id="CHEBI:57540"/>
        <dbReference type="ChEBI" id="CHEBI:57634"/>
        <dbReference type="ChEBI" id="CHEBI:57945"/>
        <dbReference type="ChEBI" id="CHEBI:61381"/>
        <dbReference type="EC" id="1.1.1.17"/>
    </reaction>
</comment>
<dbReference type="SUPFAM" id="SSF51735">
    <property type="entry name" value="NAD(P)-binding Rossmann-fold domains"/>
    <property type="match status" value="1"/>
</dbReference>
<dbReference type="Pfam" id="PF08125">
    <property type="entry name" value="Mannitol_dh_C"/>
    <property type="match status" value="1"/>
</dbReference>
<dbReference type="PANTHER" id="PTHR30524:SF0">
    <property type="entry name" value="ALTRONATE OXIDOREDUCTASE-RELATED"/>
    <property type="match status" value="1"/>
</dbReference>
<feature type="domain" description="Mannitol dehydrogenase C-terminal" evidence="5">
    <location>
        <begin position="210"/>
        <end position="348"/>
    </location>
</feature>
<dbReference type="InterPro" id="IPR008927">
    <property type="entry name" value="6-PGluconate_DH-like_C_sf"/>
</dbReference>
<evidence type="ECO:0008006" key="8">
    <source>
        <dbReference type="Google" id="ProtNLM"/>
    </source>
</evidence>